<dbReference type="KEGG" id="stax:MC45_05350"/>
<dbReference type="GO" id="GO:0046872">
    <property type="term" value="F:metal ion binding"/>
    <property type="evidence" value="ECO:0007669"/>
    <property type="project" value="UniProtKB-KW"/>
</dbReference>
<keyword evidence="3" id="KW-0378">Hydrolase</keyword>
<dbReference type="Proteomes" id="UP000033200">
    <property type="component" value="Chromosome"/>
</dbReference>
<keyword evidence="2" id="KW-0479">Metal-binding</keyword>
<dbReference type="InterPro" id="IPR006879">
    <property type="entry name" value="YdjC-like"/>
</dbReference>
<sequence length="275" mass="30268">MNVWRVRPLRNLVLCADDFAYSRGVSETIAELAANGKLNATSCMTLMPGWMDDAALLRDLPAHVSIGLHLTLTQERPLTDMPLFAPDGRLPEIDPLAGRAARRQLPLEEIAAEIAAQFDAFTAAMGRAPDFVDGHQHSHALPGIRDIVLFETASRAPDAWVRDCTDRVDAMLARPFVGKAIGSAFHSRGLRRAAARYRLRCNDSFAGHYDFSTDYKRLFPRFLRRAAGMHLVMCHPGAGRRAGDAIAEARPREADVLRKWPIADMAAAEGLAFPA</sequence>
<evidence type="ECO:0000313" key="6">
    <source>
        <dbReference type="EMBL" id="AIT08010.1"/>
    </source>
</evidence>
<evidence type="ECO:0000256" key="5">
    <source>
        <dbReference type="ARBA" id="ARBA00023277"/>
    </source>
</evidence>
<evidence type="ECO:0008006" key="8">
    <source>
        <dbReference type="Google" id="ProtNLM"/>
    </source>
</evidence>
<accession>A0A097EKB8</accession>
<dbReference type="PANTHER" id="PTHR31609">
    <property type="entry name" value="YDJC DEACETYLASE FAMILY MEMBER"/>
    <property type="match status" value="1"/>
</dbReference>
<evidence type="ECO:0000256" key="1">
    <source>
        <dbReference type="ARBA" id="ARBA00001946"/>
    </source>
</evidence>
<dbReference type="GO" id="GO:0005975">
    <property type="term" value="P:carbohydrate metabolic process"/>
    <property type="evidence" value="ECO:0007669"/>
    <property type="project" value="InterPro"/>
</dbReference>
<name>A0A097EKB8_9SPHN</name>
<dbReference type="InterPro" id="IPR011330">
    <property type="entry name" value="Glyco_hydro/deAcase_b/a-brl"/>
</dbReference>
<keyword evidence="7" id="KW-1185">Reference proteome</keyword>
<dbReference type="STRING" id="1549858.MC45_05350"/>
<dbReference type="PANTHER" id="PTHR31609:SF1">
    <property type="entry name" value="CARBOHYDRATE DEACETYLASE"/>
    <property type="match status" value="1"/>
</dbReference>
<dbReference type="AlphaFoldDB" id="A0A097EKB8"/>
<proteinExistence type="predicted"/>
<dbReference type="GO" id="GO:0019213">
    <property type="term" value="F:deacetylase activity"/>
    <property type="evidence" value="ECO:0007669"/>
    <property type="project" value="TreeGrafter"/>
</dbReference>
<organism evidence="6 7">
    <name type="scientific">Sphingomonas taxi</name>
    <dbReference type="NCBI Taxonomy" id="1549858"/>
    <lineage>
        <taxon>Bacteria</taxon>
        <taxon>Pseudomonadati</taxon>
        <taxon>Pseudomonadota</taxon>
        <taxon>Alphaproteobacteria</taxon>
        <taxon>Sphingomonadales</taxon>
        <taxon>Sphingomonadaceae</taxon>
        <taxon>Sphingomonas</taxon>
    </lineage>
</organism>
<dbReference type="EMBL" id="CP009571">
    <property type="protein sequence ID" value="AIT08010.1"/>
    <property type="molecule type" value="Genomic_DNA"/>
</dbReference>
<dbReference type="CDD" id="cd10807">
    <property type="entry name" value="YdjC_like_3"/>
    <property type="match status" value="1"/>
</dbReference>
<reference evidence="6 7" key="1">
    <citation type="submission" date="2014-09" db="EMBL/GenBank/DDBJ databases">
        <title>Using Illumina technology Improving SMRT sequencing Genome Assembly by RASTools.</title>
        <authorList>
            <person name="Zhou Y."/>
            <person name="Ma T."/>
            <person name="Liu T."/>
        </authorList>
    </citation>
    <scope>NUCLEOTIDE SEQUENCE [LARGE SCALE GENOMIC DNA]</scope>
    <source>
        <strain evidence="6 7">ATCC 55669</strain>
    </source>
</reference>
<evidence type="ECO:0000256" key="4">
    <source>
        <dbReference type="ARBA" id="ARBA00022842"/>
    </source>
</evidence>
<dbReference type="Pfam" id="PF04794">
    <property type="entry name" value="YdjC"/>
    <property type="match status" value="1"/>
</dbReference>
<gene>
    <name evidence="6" type="ORF">MC45_05350</name>
</gene>
<dbReference type="GO" id="GO:0016787">
    <property type="term" value="F:hydrolase activity"/>
    <property type="evidence" value="ECO:0007669"/>
    <property type="project" value="UniProtKB-KW"/>
</dbReference>
<dbReference type="SUPFAM" id="SSF88713">
    <property type="entry name" value="Glycoside hydrolase/deacetylase"/>
    <property type="match status" value="1"/>
</dbReference>
<evidence type="ECO:0000256" key="2">
    <source>
        <dbReference type="ARBA" id="ARBA00022723"/>
    </source>
</evidence>
<keyword evidence="4" id="KW-0460">Magnesium</keyword>
<evidence type="ECO:0000313" key="7">
    <source>
        <dbReference type="Proteomes" id="UP000033200"/>
    </source>
</evidence>
<dbReference type="eggNOG" id="COG3394">
    <property type="taxonomic scope" value="Bacteria"/>
</dbReference>
<dbReference type="Gene3D" id="3.20.20.370">
    <property type="entry name" value="Glycoside hydrolase/deacetylase"/>
    <property type="match status" value="1"/>
</dbReference>
<evidence type="ECO:0000256" key="3">
    <source>
        <dbReference type="ARBA" id="ARBA00022801"/>
    </source>
</evidence>
<keyword evidence="5" id="KW-0119">Carbohydrate metabolism</keyword>
<dbReference type="HOGENOM" id="CLU_064244_3_0_5"/>
<protein>
    <recommendedName>
        <fullName evidence="8">ChbG/HpnK family deacetylase</fullName>
    </recommendedName>
</protein>
<comment type="cofactor">
    <cofactor evidence="1">
        <name>Mg(2+)</name>
        <dbReference type="ChEBI" id="CHEBI:18420"/>
    </cofactor>
</comment>